<reference evidence="1 2" key="1">
    <citation type="journal article" date="2019" name="Environ. Microbiol.">
        <title>Genomics insights into ecotype formation of ammonia-oxidizing archaea in the deep ocean.</title>
        <authorList>
            <person name="Wang Y."/>
            <person name="Huang J.M."/>
            <person name="Cui G.J."/>
            <person name="Nunoura T."/>
            <person name="Takaki Y."/>
            <person name="Li W.L."/>
            <person name="Li J."/>
            <person name="Gao Z.M."/>
            <person name="Takai K."/>
            <person name="Zhang A.Q."/>
            <person name="Stepanauskas R."/>
        </authorList>
    </citation>
    <scope>NUCLEOTIDE SEQUENCE [LARGE SCALE GENOMIC DNA]</scope>
    <source>
        <strain evidence="1 2">N8</strain>
    </source>
</reference>
<evidence type="ECO:0000313" key="1">
    <source>
        <dbReference type="EMBL" id="NWK02650.1"/>
    </source>
</evidence>
<dbReference type="AlphaFoldDB" id="A0A7K4NPR1"/>
<gene>
    <name evidence="1" type="ORF">HX804_05075</name>
</gene>
<accession>A0A7K4NPR1</accession>
<evidence type="ECO:0000313" key="2">
    <source>
        <dbReference type="Proteomes" id="UP000529843"/>
    </source>
</evidence>
<sequence length="106" mass="11924">MHKLAVEKGQFCPFHKKTEKLYPITIGSARAGIARVCRLNADQPNDVDFVQIHMSCTVCGLYLGSPEEDSADVLDGMCLQCFRTETEQTDIWYDIPHASKKEDVNC</sequence>
<protein>
    <submittedName>
        <fullName evidence="1">Uncharacterized protein</fullName>
    </submittedName>
</protein>
<proteinExistence type="predicted"/>
<dbReference type="Proteomes" id="UP000529843">
    <property type="component" value="Unassembled WGS sequence"/>
</dbReference>
<dbReference type="EMBL" id="JACAST010000058">
    <property type="protein sequence ID" value="NWK02650.1"/>
    <property type="molecule type" value="Genomic_DNA"/>
</dbReference>
<name>A0A7K4NPR1_9ARCH</name>
<comment type="caution">
    <text evidence="1">The sequence shown here is derived from an EMBL/GenBank/DDBJ whole genome shotgun (WGS) entry which is preliminary data.</text>
</comment>
<organism evidence="1 2">
    <name type="scientific">Marine Group I thaumarchaeote</name>
    <dbReference type="NCBI Taxonomy" id="2511932"/>
    <lineage>
        <taxon>Archaea</taxon>
        <taxon>Nitrososphaerota</taxon>
        <taxon>Marine Group I</taxon>
    </lineage>
</organism>